<sequence>MKHITLSILMISGFFAHTVMAQESTEIDKKYTKEVERLMKKKVVKEAFAHIKSQMDQTTEDLITLTEVLAPPFMEDERGKVFAKMLEDAGVDSLWTDKVGNVIGLRKGTSGKSGYVGVDAHLDVVFPEGTDVTVTKVRDTLKAPGIGDDTRGLAMLISMLKAMNKAEIKTEKDILIVGSVGEEGLGDLRGMKYMFNESGLDIDSWIAIDGGSLGRISNAGLGSKRYKLLIKGQGGHSWGAFGLANPHHALGKAIDVFSKAAWEYTSSNTPKTSFNVGRIGGGTSVNSIPFESWMEVDMRAIDPKNLDEIEIIFKESVEQAISEYNASGVRGKVTYELIKIGDRPSGELPASLPLIQRSMAATKLFGVTPNLGRGSTNINIPVAKGIPAVCIGRGGQGGKAHSLHEWYLNDEEGDESIQLALLIALSQAGLGK</sequence>
<dbReference type="Proteomes" id="UP000664807">
    <property type="component" value="Unassembled WGS sequence"/>
</dbReference>
<dbReference type="InterPro" id="IPR011650">
    <property type="entry name" value="Peptidase_M20_dimer"/>
</dbReference>
<protein>
    <submittedName>
        <fullName evidence="5">M20/M25/M40 family metallo-hydrolase</fullName>
    </submittedName>
</protein>
<evidence type="ECO:0000256" key="1">
    <source>
        <dbReference type="ARBA" id="ARBA00022723"/>
    </source>
</evidence>
<keyword evidence="1" id="KW-0479">Metal-binding</keyword>
<organism evidence="5 6">
    <name type="scientific">Flagellimonas profundi</name>
    <dbReference type="NCBI Taxonomy" id="2915620"/>
    <lineage>
        <taxon>Bacteria</taxon>
        <taxon>Pseudomonadati</taxon>
        <taxon>Bacteroidota</taxon>
        <taxon>Flavobacteriia</taxon>
        <taxon>Flavobacteriales</taxon>
        <taxon>Flavobacteriaceae</taxon>
        <taxon>Flagellimonas</taxon>
    </lineage>
</organism>
<proteinExistence type="predicted"/>
<dbReference type="Pfam" id="PF01546">
    <property type="entry name" value="Peptidase_M20"/>
    <property type="match status" value="1"/>
</dbReference>
<keyword evidence="6" id="KW-1185">Reference proteome</keyword>
<keyword evidence="3" id="KW-0732">Signal</keyword>
<comment type="caution">
    <text evidence="5">The sequence shown here is derived from an EMBL/GenBank/DDBJ whole genome shotgun (WGS) entry which is preliminary data.</text>
</comment>
<evidence type="ECO:0000313" key="5">
    <source>
        <dbReference type="EMBL" id="MBO0340477.1"/>
    </source>
</evidence>
<feature type="chain" id="PRO_5045795219" evidence="3">
    <location>
        <begin position="22"/>
        <end position="432"/>
    </location>
</feature>
<dbReference type="InterPro" id="IPR002933">
    <property type="entry name" value="Peptidase_M20"/>
</dbReference>
<feature type="signal peptide" evidence="3">
    <location>
        <begin position="1"/>
        <end position="21"/>
    </location>
</feature>
<dbReference type="InterPro" id="IPR036264">
    <property type="entry name" value="Bact_exopeptidase_dim_dom"/>
</dbReference>
<dbReference type="PANTHER" id="PTHR43808:SF17">
    <property type="entry name" value="PEPTIDASE M20"/>
    <property type="match status" value="1"/>
</dbReference>
<keyword evidence="2" id="KW-0378">Hydrolase</keyword>
<reference evidence="5 6" key="1">
    <citation type="submission" date="2021-03" db="EMBL/GenBank/DDBJ databases">
        <title>Muricauda lutimaris sp. nov. and Muricauda ruestringensis sp. nov, two marine members of the Flavobacteriaceae isolated from deep sea sediments of Western Pacific.</title>
        <authorList>
            <person name="Zhao S."/>
            <person name="Liu R."/>
        </authorList>
    </citation>
    <scope>NUCLEOTIDE SEQUENCE [LARGE SCALE GENOMIC DNA]</scope>
    <source>
        <strain evidence="5 6">BC31-3-A3</strain>
    </source>
</reference>
<evidence type="ECO:0000313" key="6">
    <source>
        <dbReference type="Proteomes" id="UP000664807"/>
    </source>
</evidence>
<dbReference type="PANTHER" id="PTHR43808">
    <property type="entry name" value="ACETYLORNITHINE DEACETYLASE"/>
    <property type="match status" value="1"/>
</dbReference>
<evidence type="ECO:0000259" key="4">
    <source>
        <dbReference type="Pfam" id="PF07687"/>
    </source>
</evidence>
<name>A0ABS3FC05_9FLAO</name>
<dbReference type="InterPro" id="IPR050072">
    <property type="entry name" value="Peptidase_M20A"/>
</dbReference>
<dbReference type="Gene3D" id="3.30.70.360">
    <property type="match status" value="1"/>
</dbReference>
<dbReference type="Gene3D" id="3.40.630.10">
    <property type="entry name" value="Zn peptidases"/>
    <property type="match status" value="1"/>
</dbReference>
<dbReference type="Pfam" id="PF07687">
    <property type="entry name" value="M20_dimer"/>
    <property type="match status" value="1"/>
</dbReference>
<dbReference type="EMBL" id="JAFLNM010000001">
    <property type="protein sequence ID" value="MBO0340477.1"/>
    <property type="molecule type" value="Genomic_DNA"/>
</dbReference>
<dbReference type="SUPFAM" id="SSF53187">
    <property type="entry name" value="Zn-dependent exopeptidases"/>
    <property type="match status" value="1"/>
</dbReference>
<gene>
    <name evidence="5" type="ORF">J0654_02425</name>
</gene>
<accession>A0ABS3FC05</accession>
<feature type="domain" description="Peptidase M20 dimerisation" evidence="4">
    <location>
        <begin position="222"/>
        <end position="323"/>
    </location>
</feature>
<evidence type="ECO:0000256" key="3">
    <source>
        <dbReference type="SAM" id="SignalP"/>
    </source>
</evidence>
<dbReference type="SUPFAM" id="SSF55031">
    <property type="entry name" value="Bacterial exopeptidase dimerisation domain"/>
    <property type="match status" value="1"/>
</dbReference>
<evidence type="ECO:0000256" key="2">
    <source>
        <dbReference type="ARBA" id="ARBA00022801"/>
    </source>
</evidence>